<evidence type="ECO:0000313" key="3">
    <source>
        <dbReference type="Proteomes" id="UP000708208"/>
    </source>
</evidence>
<name>A0A8J2KBM2_9HEXA</name>
<organism evidence="2 3">
    <name type="scientific">Allacma fusca</name>
    <dbReference type="NCBI Taxonomy" id="39272"/>
    <lineage>
        <taxon>Eukaryota</taxon>
        <taxon>Metazoa</taxon>
        <taxon>Ecdysozoa</taxon>
        <taxon>Arthropoda</taxon>
        <taxon>Hexapoda</taxon>
        <taxon>Collembola</taxon>
        <taxon>Symphypleona</taxon>
        <taxon>Sminthuridae</taxon>
        <taxon>Allacma</taxon>
    </lineage>
</organism>
<evidence type="ECO:0000256" key="1">
    <source>
        <dbReference type="SAM" id="MobiDB-lite"/>
    </source>
</evidence>
<evidence type="ECO:0000313" key="2">
    <source>
        <dbReference type="EMBL" id="CAG7733237.1"/>
    </source>
</evidence>
<accession>A0A8J2KBM2</accession>
<dbReference type="AlphaFoldDB" id="A0A8J2KBM2"/>
<reference evidence="2" key="1">
    <citation type="submission" date="2021-06" db="EMBL/GenBank/DDBJ databases">
        <authorList>
            <person name="Hodson N. C."/>
            <person name="Mongue J. A."/>
            <person name="Jaron S. K."/>
        </authorList>
    </citation>
    <scope>NUCLEOTIDE SEQUENCE</scope>
</reference>
<comment type="caution">
    <text evidence="2">The sequence shown here is derived from an EMBL/GenBank/DDBJ whole genome shotgun (WGS) entry which is preliminary data.</text>
</comment>
<sequence>MGNHAETTNNEGFKRKLKEENHELDPKRVRNHPSMETEQVQNSNVLDAMENRLFKKLANLKVAFTGRIEVIEGENRQNRATTFGPNKGQPRTVKVTTVEYSTYTLLYLDEFKIGVKSIDYVLEGLST</sequence>
<gene>
    <name evidence="2" type="ORF">AFUS01_LOCUS21691</name>
</gene>
<dbReference type="EMBL" id="CAJVCH010245526">
    <property type="protein sequence ID" value="CAG7733237.1"/>
    <property type="molecule type" value="Genomic_DNA"/>
</dbReference>
<dbReference type="Proteomes" id="UP000708208">
    <property type="component" value="Unassembled WGS sequence"/>
</dbReference>
<feature type="region of interest" description="Disordered" evidence="1">
    <location>
        <begin position="1"/>
        <end position="42"/>
    </location>
</feature>
<keyword evidence="3" id="KW-1185">Reference proteome</keyword>
<protein>
    <submittedName>
        <fullName evidence="2">Uncharacterized protein</fullName>
    </submittedName>
</protein>
<proteinExistence type="predicted"/>
<feature type="compositionally biased region" description="Basic and acidic residues" evidence="1">
    <location>
        <begin position="12"/>
        <end position="28"/>
    </location>
</feature>
<feature type="compositionally biased region" description="Polar residues" evidence="1">
    <location>
        <begin position="1"/>
        <end position="11"/>
    </location>
</feature>